<keyword evidence="6" id="KW-1185">Reference proteome</keyword>
<feature type="region of interest" description="Disordered" evidence="3">
    <location>
        <begin position="24"/>
        <end position="44"/>
    </location>
</feature>
<dbReference type="Gene3D" id="2.130.10.30">
    <property type="entry name" value="Regulator of chromosome condensation 1/beta-lactamase-inhibitor protein II"/>
    <property type="match status" value="2"/>
</dbReference>
<feature type="repeat" description="RCC1" evidence="2">
    <location>
        <begin position="263"/>
        <end position="314"/>
    </location>
</feature>
<feature type="repeat" description="RCC1" evidence="2">
    <location>
        <begin position="210"/>
        <end position="262"/>
    </location>
</feature>
<sequence length="593" mass="65864">MAFIPPHRYSGLLPSLPGVRYHHPSRGRRGCKRPSCPRPDKQEDTHKSSLYAVATTYEKPIGKMVDFGKWPSFTLLSPQEVESIRQACVFGTCANEVIYTTDDDEVYAFGQNCSNCLGTGDNQSSMTPRRLDALCGKKITGISYGSGPHVLVCTDDGKLYAWGHNGYNQLGNGNTVQGTVPVRISVDAMKKRVTQVACGSHHSMVLTTDGEVYTWGYNNCGQIGSGTTTNQPVPRRVSTPLHNKVIVSIAAGPTCSMAITDYGQVFGWGYNGTGQLGVGGTGNQLIPCKVVFVQPVCIVQIVCGYSHTMALTDQGYLYSWGANSNGQLGIGNKSNQLSPIKVETHERIVEIAACHSSHTSAAKSQRGQVYMWGLCRGQIILSPHLTNFTCTDDVFACFSNPPVMWRQLSIEPKNFLTVAESLKREFDREETSDLRFRVEGKDIYVHKAVLKIRCEHFRMMFQSHWNENSKEVIEIDQFSYPVYHAFLQYLYTDTVDLPPEDAIGLLDLATSYCENRLKTVCQLIIKSGITIENAFLLHCAAVRYEAKELEDFCFRFCVNHLTGVTQTMAFWQVDGMLLKEFMVKAGQCGGFKN</sequence>
<evidence type="ECO:0000313" key="6">
    <source>
        <dbReference type="Proteomes" id="UP000824782"/>
    </source>
</evidence>
<evidence type="ECO:0000313" key="5">
    <source>
        <dbReference type="EMBL" id="KAG8585060.1"/>
    </source>
</evidence>
<keyword evidence="1" id="KW-0677">Repeat</keyword>
<dbReference type="Proteomes" id="UP000824782">
    <property type="component" value="Unassembled WGS sequence"/>
</dbReference>
<dbReference type="InterPro" id="IPR000210">
    <property type="entry name" value="BTB/POZ_dom"/>
</dbReference>
<name>A0AAV7CK46_ENGPU</name>
<dbReference type="InterPro" id="IPR058923">
    <property type="entry name" value="RCC1-like_dom"/>
</dbReference>
<dbReference type="SUPFAM" id="SSF50985">
    <property type="entry name" value="RCC1/BLIP-II"/>
    <property type="match status" value="1"/>
</dbReference>
<dbReference type="SUPFAM" id="SSF54695">
    <property type="entry name" value="POZ domain"/>
    <property type="match status" value="1"/>
</dbReference>
<dbReference type="PANTHER" id="PTHR22872">
    <property type="entry name" value="BTK-BINDING PROTEIN-RELATED"/>
    <property type="match status" value="1"/>
</dbReference>
<dbReference type="PANTHER" id="PTHR22872:SF4">
    <property type="entry name" value="RCC1 AND BTB DOMAIN-CONTAINING PROTEIN 1 ISOFORM X1"/>
    <property type="match status" value="1"/>
</dbReference>
<evidence type="ECO:0000256" key="1">
    <source>
        <dbReference type="ARBA" id="ARBA00022737"/>
    </source>
</evidence>
<evidence type="ECO:0000256" key="3">
    <source>
        <dbReference type="SAM" id="MobiDB-lite"/>
    </source>
</evidence>
<dbReference type="EMBL" id="WNYA01000002">
    <property type="protein sequence ID" value="KAG8585060.1"/>
    <property type="molecule type" value="Genomic_DNA"/>
</dbReference>
<evidence type="ECO:0000259" key="4">
    <source>
        <dbReference type="PROSITE" id="PS50097"/>
    </source>
</evidence>
<dbReference type="PRINTS" id="PR00633">
    <property type="entry name" value="RCCNDNSATION"/>
</dbReference>
<proteinExistence type="predicted"/>
<dbReference type="SMART" id="SM00225">
    <property type="entry name" value="BTB"/>
    <property type="match status" value="1"/>
</dbReference>
<feature type="repeat" description="RCC1" evidence="2">
    <location>
        <begin position="315"/>
        <end position="365"/>
    </location>
</feature>
<dbReference type="Pfam" id="PF25390">
    <property type="entry name" value="WD40_RLD"/>
    <property type="match status" value="1"/>
</dbReference>
<dbReference type="InterPro" id="IPR009091">
    <property type="entry name" value="RCC1/BLIP-II"/>
</dbReference>
<accession>A0AAV7CK46</accession>
<protein>
    <recommendedName>
        <fullName evidence="4">BTB domain-containing protein</fullName>
    </recommendedName>
</protein>
<dbReference type="PROSITE" id="PS00626">
    <property type="entry name" value="RCC1_2"/>
    <property type="match status" value="1"/>
</dbReference>
<feature type="repeat" description="RCC1" evidence="2">
    <location>
        <begin position="104"/>
        <end position="155"/>
    </location>
</feature>
<reference evidence="5" key="1">
    <citation type="thesis" date="2020" institute="ProQuest LLC" country="789 East Eisenhower Parkway, Ann Arbor, MI, USA">
        <title>Comparative Genomics and Chromosome Evolution.</title>
        <authorList>
            <person name="Mudd A.B."/>
        </authorList>
    </citation>
    <scope>NUCLEOTIDE SEQUENCE</scope>
    <source>
        <strain evidence="5">237g6f4</strain>
        <tissue evidence="5">Blood</tissue>
    </source>
</reference>
<evidence type="ECO:0000256" key="2">
    <source>
        <dbReference type="PROSITE-ProRule" id="PRU00235"/>
    </source>
</evidence>
<feature type="repeat" description="RCC1" evidence="2">
    <location>
        <begin position="157"/>
        <end position="209"/>
    </location>
</feature>
<dbReference type="PROSITE" id="PS50097">
    <property type="entry name" value="BTB"/>
    <property type="match status" value="1"/>
</dbReference>
<dbReference type="InterPro" id="IPR000408">
    <property type="entry name" value="Reg_chr_condens"/>
</dbReference>
<feature type="domain" description="BTB" evidence="4">
    <location>
        <begin position="432"/>
        <end position="499"/>
    </location>
</feature>
<gene>
    <name evidence="5" type="ORF">GDO81_004882</name>
</gene>
<dbReference type="InterPro" id="IPR051625">
    <property type="entry name" value="Signaling_Regulatory_Domain"/>
</dbReference>
<dbReference type="AlphaFoldDB" id="A0AAV7CK46"/>
<organism evidence="5 6">
    <name type="scientific">Engystomops pustulosus</name>
    <name type="common">Tungara frog</name>
    <name type="synonym">Physalaemus pustulosus</name>
    <dbReference type="NCBI Taxonomy" id="76066"/>
    <lineage>
        <taxon>Eukaryota</taxon>
        <taxon>Metazoa</taxon>
        <taxon>Chordata</taxon>
        <taxon>Craniata</taxon>
        <taxon>Vertebrata</taxon>
        <taxon>Euteleostomi</taxon>
        <taxon>Amphibia</taxon>
        <taxon>Batrachia</taxon>
        <taxon>Anura</taxon>
        <taxon>Neobatrachia</taxon>
        <taxon>Hyloidea</taxon>
        <taxon>Leptodactylidae</taxon>
        <taxon>Leiuperinae</taxon>
        <taxon>Engystomops</taxon>
    </lineage>
</organism>
<dbReference type="PROSITE" id="PS50012">
    <property type="entry name" value="RCC1_3"/>
    <property type="match status" value="5"/>
</dbReference>
<dbReference type="Pfam" id="PF00651">
    <property type="entry name" value="BTB"/>
    <property type="match status" value="1"/>
</dbReference>
<comment type="caution">
    <text evidence="5">The sequence shown here is derived from an EMBL/GenBank/DDBJ whole genome shotgun (WGS) entry which is preliminary data.</text>
</comment>
<dbReference type="Gene3D" id="3.30.710.10">
    <property type="entry name" value="Potassium Channel Kv1.1, Chain A"/>
    <property type="match status" value="1"/>
</dbReference>
<dbReference type="InterPro" id="IPR011333">
    <property type="entry name" value="SKP1/BTB/POZ_sf"/>
</dbReference>